<feature type="domain" description="Terminase large subunit-like endonuclease" evidence="2">
    <location>
        <begin position="228"/>
        <end position="504"/>
    </location>
</feature>
<evidence type="ECO:0000259" key="2">
    <source>
        <dbReference type="Pfam" id="PF20441"/>
    </source>
</evidence>
<dbReference type="InterPro" id="IPR027417">
    <property type="entry name" value="P-loop_NTPase"/>
</dbReference>
<proteinExistence type="predicted"/>
<dbReference type="InterPro" id="IPR046462">
    <property type="entry name" value="TerL_nuclease"/>
</dbReference>
<dbReference type="EMBL" id="LAZR01013474">
    <property type="protein sequence ID" value="KKM21806.1"/>
    <property type="molecule type" value="Genomic_DNA"/>
</dbReference>
<evidence type="ECO:0000313" key="3">
    <source>
        <dbReference type="EMBL" id="KKM21806.1"/>
    </source>
</evidence>
<dbReference type="Gene3D" id="3.40.50.300">
    <property type="entry name" value="P-loop containing nucleotide triphosphate hydrolases"/>
    <property type="match status" value="1"/>
</dbReference>
<organism evidence="3">
    <name type="scientific">marine sediment metagenome</name>
    <dbReference type="NCBI Taxonomy" id="412755"/>
    <lineage>
        <taxon>unclassified sequences</taxon>
        <taxon>metagenomes</taxon>
        <taxon>ecological metagenomes</taxon>
    </lineage>
</organism>
<evidence type="ECO:0000259" key="1">
    <source>
        <dbReference type="Pfam" id="PF03354"/>
    </source>
</evidence>
<dbReference type="Pfam" id="PF03354">
    <property type="entry name" value="TerL_ATPase"/>
    <property type="match status" value="1"/>
</dbReference>
<reference evidence="3" key="1">
    <citation type="journal article" date="2015" name="Nature">
        <title>Complex archaea that bridge the gap between prokaryotes and eukaryotes.</title>
        <authorList>
            <person name="Spang A."/>
            <person name="Saw J.H."/>
            <person name="Jorgensen S.L."/>
            <person name="Zaremba-Niedzwiedzka K."/>
            <person name="Martijn J."/>
            <person name="Lind A.E."/>
            <person name="van Eijk R."/>
            <person name="Schleper C."/>
            <person name="Guy L."/>
            <person name="Ettema T.J."/>
        </authorList>
    </citation>
    <scope>NUCLEOTIDE SEQUENCE</scope>
</reference>
<accession>A0A0F9I2F0</accession>
<feature type="domain" description="Terminase large subunit-like ATPase" evidence="1">
    <location>
        <begin position="51"/>
        <end position="220"/>
    </location>
</feature>
<dbReference type="PANTHER" id="PTHR41287:SF1">
    <property type="entry name" value="PROTEIN YMFN"/>
    <property type="match status" value="1"/>
</dbReference>
<dbReference type="GO" id="GO:0004519">
    <property type="term" value="F:endonuclease activity"/>
    <property type="evidence" value="ECO:0007669"/>
    <property type="project" value="InterPro"/>
</dbReference>
<comment type="caution">
    <text evidence="3">The sequence shown here is derived from an EMBL/GenBank/DDBJ whole genome shotgun (WGS) entry which is preliminary data.</text>
</comment>
<dbReference type="InterPro" id="IPR005021">
    <property type="entry name" value="Terminase_largesu-like"/>
</dbReference>
<protein>
    <recommendedName>
        <fullName evidence="4">Terminase large subunit</fullName>
    </recommendedName>
</protein>
<dbReference type="Pfam" id="PF20441">
    <property type="entry name" value="TerL_nuclease"/>
    <property type="match status" value="1"/>
</dbReference>
<dbReference type="InterPro" id="IPR046461">
    <property type="entry name" value="TerL_ATPase"/>
</dbReference>
<name>A0A0F9I2F0_9ZZZZ</name>
<evidence type="ECO:0008006" key="4">
    <source>
        <dbReference type="Google" id="ProtNLM"/>
    </source>
</evidence>
<gene>
    <name evidence="3" type="ORF">LCGC14_1631730</name>
</gene>
<sequence>MRSARSSKNDAGRFDKAAAAETVKFIQGLRHFIGEWSGEPFTLLDWQRRGVVEPLFGRLNADGFRRHRWAYIEVPKKNGKSHLAAAIALYLLCADSELGAEIYGAGYDRDQAAIIFRIAKQMVLASEELSDILVIHDSAKRIVDRETGSFYEAVSRETLGAHGYNPHAVIFDELHTQRNRELWDTLTMGMGARRQPLVFAITTAGAEGESPLCKELHNYSRRVLAGTIKDPTWFAYIRGAPKEADWTDRKVWKAANPSFGVTISEDFLREQCDKAKRMPSFENAFRRFHLNQWLQQATRWMPLREWDACGGAVDVSALAGRECFGGLDLASSIDIAAFVLVFAGDPIAVLPFFWIPEDTIAERSRKDGVPYDVWARMGLVEPTPGNFIDHRVIRQRIVEIGQQYPIRSIAFDPFNAAKLTVELAEEDGFDMIQFRQGFLSMSPPTKEIMRLVLGRRIRHGGNPVLRWMADNCVARTDPAANIKLDREKSADKIDGMVALVMALDLLTRLEKEGQSVYEDREVLVI</sequence>
<dbReference type="PANTHER" id="PTHR41287">
    <property type="match status" value="1"/>
</dbReference>
<dbReference type="AlphaFoldDB" id="A0A0F9I2F0"/>